<dbReference type="AlphaFoldDB" id="A0A0F9IWH8"/>
<proteinExistence type="predicted"/>
<feature type="region of interest" description="Disordered" evidence="1">
    <location>
        <begin position="453"/>
        <end position="478"/>
    </location>
</feature>
<accession>A0A0F9IWH8</accession>
<organism evidence="2">
    <name type="scientific">marine sediment metagenome</name>
    <dbReference type="NCBI Taxonomy" id="412755"/>
    <lineage>
        <taxon>unclassified sequences</taxon>
        <taxon>metagenomes</taxon>
        <taxon>ecological metagenomes</taxon>
    </lineage>
</organism>
<feature type="compositionally biased region" description="Pro residues" evidence="1">
    <location>
        <begin position="457"/>
        <end position="466"/>
    </location>
</feature>
<evidence type="ECO:0000313" key="2">
    <source>
        <dbReference type="EMBL" id="KKM24399.1"/>
    </source>
</evidence>
<gene>
    <name evidence="2" type="ORF">LCGC14_1605510</name>
</gene>
<reference evidence="2" key="1">
    <citation type="journal article" date="2015" name="Nature">
        <title>Complex archaea that bridge the gap between prokaryotes and eukaryotes.</title>
        <authorList>
            <person name="Spang A."/>
            <person name="Saw J.H."/>
            <person name="Jorgensen S.L."/>
            <person name="Zaremba-Niedzwiedzka K."/>
            <person name="Martijn J."/>
            <person name="Lind A.E."/>
            <person name="van Eijk R."/>
            <person name="Schleper C."/>
            <person name="Guy L."/>
            <person name="Ettema T.J."/>
        </authorList>
    </citation>
    <scope>NUCLEOTIDE SEQUENCE</scope>
</reference>
<feature type="region of interest" description="Disordered" evidence="1">
    <location>
        <begin position="210"/>
        <end position="229"/>
    </location>
</feature>
<name>A0A0F9IWH8_9ZZZZ</name>
<dbReference type="EMBL" id="LAZR01012932">
    <property type="protein sequence ID" value="KKM24399.1"/>
    <property type="molecule type" value="Genomic_DNA"/>
</dbReference>
<feature type="non-terminal residue" evidence="2">
    <location>
        <position position="478"/>
    </location>
</feature>
<evidence type="ECO:0000256" key="1">
    <source>
        <dbReference type="SAM" id="MobiDB-lite"/>
    </source>
</evidence>
<comment type="caution">
    <text evidence="2">The sequence shown here is derived from an EMBL/GenBank/DDBJ whole genome shotgun (WGS) entry which is preliminary data.</text>
</comment>
<sequence>MARKRKLALDPVITGFETPISNILPNPGGRSDEDQAIRNEAIARREAHNIREQQRVARGTPTTLSGLETPTNKQQASAQAFLFGQGLPFPQLSSLDPVITGFQQPQILTPKGDSSEDSALPPFPALDVSAFQGEDILARLRKEGFTAPVAGQTGGAPQSFEEQQFVLDFLAEFGVKPTDRRLAQEQFDTKTFDPLSTMGKLGFANAEQFRRSQTTGETFGPLRGSDVPTEGSIVITDAEGNPTDRFFNLNRPEARRAIEDGRFIQPIVGELAQTLQGGLPGGEQFYNVPFEQPPIDIGQALSQFGTSDDYLKGLSDFLDEKVFRDRANIDSAFTEIDTIKEEFEAAVQEIVKNNEAGAFERQPGTPPFVELQNPQEMIDRLEAEAQTRIDALRTQIDTEFFTDQSARREFAKARDIIEFDNPPIDQLPFFEDIKASLTAPAIARQEQQLTERFQNIPQPPTTAPPPQEEEVIQQDFLS</sequence>
<protein>
    <submittedName>
        <fullName evidence="2">Uncharacterized protein</fullName>
    </submittedName>
</protein>